<proteinExistence type="predicted"/>
<dbReference type="HOGENOM" id="CLU_685793_0_0_1"/>
<evidence type="ECO:0000313" key="1">
    <source>
        <dbReference type="EnsemblPlants" id="Bo9g135580.1"/>
    </source>
</evidence>
<dbReference type="STRING" id="109376.A0A0D3ECI9"/>
<reference evidence="1" key="2">
    <citation type="submission" date="2015-03" db="UniProtKB">
        <authorList>
            <consortium name="EnsemblPlants"/>
        </authorList>
    </citation>
    <scope>IDENTIFICATION</scope>
</reference>
<dbReference type="Pfam" id="PF04827">
    <property type="entry name" value="Plant_tran"/>
    <property type="match status" value="1"/>
</dbReference>
<dbReference type="PANTHER" id="PTHR47150:SF5">
    <property type="entry name" value="OS07G0546750 PROTEIN"/>
    <property type="match status" value="1"/>
</dbReference>
<dbReference type="AlphaFoldDB" id="A0A0D3ECI9"/>
<evidence type="ECO:0008006" key="3">
    <source>
        <dbReference type="Google" id="ProtNLM"/>
    </source>
</evidence>
<organism evidence="1 2">
    <name type="scientific">Brassica oleracea var. oleracea</name>
    <dbReference type="NCBI Taxonomy" id="109376"/>
    <lineage>
        <taxon>Eukaryota</taxon>
        <taxon>Viridiplantae</taxon>
        <taxon>Streptophyta</taxon>
        <taxon>Embryophyta</taxon>
        <taxon>Tracheophyta</taxon>
        <taxon>Spermatophyta</taxon>
        <taxon>Magnoliopsida</taxon>
        <taxon>eudicotyledons</taxon>
        <taxon>Gunneridae</taxon>
        <taxon>Pentapetalae</taxon>
        <taxon>rosids</taxon>
        <taxon>malvids</taxon>
        <taxon>Brassicales</taxon>
        <taxon>Brassicaceae</taxon>
        <taxon>Brassiceae</taxon>
        <taxon>Brassica</taxon>
    </lineage>
</organism>
<reference evidence="1 2" key="1">
    <citation type="journal article" date="2014" name="Genome Biol.">
        <title>Transcriptome and methylome profiling reveals relics of genome dominance in the mesopolyploid Brassica oleracea.</title>
        <authorList>
            <person name="Parkin I.A."/>
            <person name="Koh C."/>
            <person name="Tang H."/>
            <person name="Robinson S.J."/>
            <person name="Kagale S."/>
            <person name="Clarke W.E."/>
            <person name="Town C.D."/>
            <person name="Nixon J."/>
            <person name="Krishnakumar V."/>
            <person name="Bidwell S.L."/>
            <person name="Denoeud F."/>
            <person name="Belcram H."/>
            <person name="Links M.G."/>
            <person name="Just J."/>
            <person name="Clarke C."/>
            <person name="Bender T."/>
            <person name="Huebert T."/>
            <person name="Mason A.S."/>
            <person name="Pires J.C."/>
            <person name="Barker G."/>
            <person name="Moore J."/>
            <person name="Walley P.G."/>
            <person name="Manoli S."/>
            <person name="Batley J."/>
            <person name="Edwards D."/>
            <person name="Nelson M.N."/>
            <person name="Wang X."/>
            <person name="Paterson A.H."/>
            <person name="King G."/>
            <person name="Bancroft I."/>
            <person name="Chalhoub B."/>
            <person name="Sharpe A.G."/>
        </authorList>
    </citation>
    <scope>NUCLEOTIDE SEQUENCE</scope>
    <source>
        <strain evidence="1 2">cv. TO1000</strain>
    </source>
</reference>
<dbReference type="Gramene" id="Bo9g135580.1">
    <property type="protein sequence ID" value="Bo9g135580.1"/>
    <property type="gene ID" value="Bo9g135580"/>
</dbReference>
<dbReference type="CDD" id="cd07380">
    <property type="entry name" value="MPP_CWF19_N"/>
    <property type="match status" value="1"/>
</dbReference>
<dbReference type="eggNOG" id="KOG2476">
    <property type="taxonomic scope" value="Eukaryota"/>
</dbReference>
<sequence length="402" mass="45236">MNDLNILDRSPVFDDIINGIAPQVNFYVNGNTYHLAYYLTDGIYPKWATFIQSIRLPQSEKHSLFAKTQEAVRKDVERAFGVLQARFAVVKNPSKLWDKEKIANIMKACIILHNMIVEDERSTFTQYNEREFQESEEEDTFTVTPNSNLGTAMDRRSSQTLSLFMAESPKYIEPYDCREAVAISPKLSLSFVMLNPGLQRIPPVFKPSDELSGSYVRRRCVSSSNHEFSFKRVQSVSKSAGPFDALICVGQFFPDSPELLGEFLDYVEGRAQFGKYSQDDVDALRALADDSGVVDFLFTNEWPVGVTNRAAESDIPTEVSDSSCCDSNVSELVKEVKPRYHIAGSMGVFYAREPYLNVDSSHVTRFLGLAQVGNKNKQVCSLIVTLVLRAWYLLVTPNTLGS</sequence>
<keyword evidence="2" id="KW-1185">Reference proteome</keyword>
<dbReference type="PANTHER" id="PTHR47150">
    <property type="entry name" value="OS12G0169200 PROTEIN"/>
    <property type="match status" value="1"/>
</dbReference>
<name>A0A0D3ECI9_BRAOL</name>
<dbReference type="InterPro" id="IPR006912">
    <property type="entry name" value="Harbinger_derived_prot"/>
</dbReference>
<dbReference type="EnsemblPlants" id="Bo9g135580.1">
    <property type="protein sequence ID" value="Bo9g135580.1"/>
    <property type="gene ID" value="Bo9g135580"/>
</dbReference>
<protein>
    <recommendedName>
        <fullName evidence="3">DDE Tnp4 domain-containing protein</fullName>
    </recommendedName>
</protein>
<dbReference type="Proteomes" id="UP000032141">
    <property type="component" value="Chromosome C9"/>
</dbReference>
<evidence type="ECO:0000313" key="2">
    <source>
        <dbReference type="Proteomes" id="UP000032141"/>
    </source>
</evidence>
<accession>A0A0D3ECI9</accession>